<dbReference type="OrthoDB" id="9812571at2"/>
<dbReference type="Pfam" id="PF14602">
    <property type="entry name" value="Hexapep_2"/>
    <property type="match status" value="1"/>
</dbReference>
<sequence length="195" mass="21555">MTEKEKMLAGQLYNTLDPELIAQYHKARKLIKIYNALDSENMDERNTILISLLGKKGKNVWIEAPFYCDYGENIRIGEETFVNMNCTFLDDNLIKIGKNGLIAPGVQIYTANHPLKASERIKSPPDRKEGEPIYRTCSKPVTIGDNVWIGGNVCIMPGVNIGDNVTIGAGSVVTKDIPSNVLAFGNPCKVVKDIL</sequence>
<evidence type="ECO:0000256" key="1">
    <source>
        <dbReference type="ARBA" id="ARBA00007274"/>
    </source>
</evidence>
<dbReference type="Proteomes" id="UP000316614">
    <property type="component" value="Chromosome"/>
</dbReference>
<comment type="function">
    <text evidence="5">Acetyltransferase implicated in the O-acetylation of Nod factors.</text>
</comment>
<dbReference type="PANTHER" id="PTHR43017:SF1">
    <property type="entry name" value="ACETYLTRANSFERASE YJL218W-RELATED"/>
    <property type="match status" value="1"/>
</dbReference>
<accession>A0A514CF76</accession>
<dbReference type="RefSeq" id="WP_141613725.1">
    <property type="nucleotide sequence ID" value="NZ_CP041253.1"/>
</dbReference>
<dbReference type="InterPro" id="IPR024688">
    <property type="entry name" value="Mac_dom"/>
</dbReference>
<dbReference type="InterPro" id="IPR039369">
    <property type="entry name" value="LacA-like"/>
</dbReference>
<dbReference type="InterPro" id="IPR001451">
    <property type="entry name" value="Hexapep"/>
</dbReference>
<dbReference type="InterPro" id="IPR018357">
    <property type="entry name" value="Hexapep_transf_CS"/>
</dbReference>
<evidence type="ECO:0000256" key="3">
    <source>
        <dbReference type="ARBA" id="ARBA00022737"/>
    </source>
</evidence>
<evidence type="ECO:0000256" key="6">
    <source>
        <dbReference type="RuleBase" id="RU367021"/>
    </source>
</evidence>
<dbReference type="AlphaFoldDB" id="A0A514CF76"/>
<evidence type="ECO:0000256" key="5">
    <source>
        <dbReference type="ARBA" id="ARBA00055587"/>
    </source>
</evidence>
<keyword evidence="9" id="KW-1185">Reference proteome</keyword>
<evidence type="ECO:0000259" key="7">
    <source>
        <dbReference type="SMART" id="SM01266"/>
    </source>
</evidence>
<dbReference type="FunFam" id="2.160.10.10:FF:000025">
    <property type="entry name" value="Hexapeptide-repeat containing-acetyltransferase"/>
    <property type="match status" value="1"/>
</dbReference>
<organism evidence="8 9">
    <name type="scientific">Echinicola soli</name>
    <dbReference type="NCBI Taxonomy" id="2591634"/>
    <lineage>
        <taxon>Bacteria</taxon>
        <taxon>Pseudomonadati</taxon>
        <taxon>Bacteroidota</taxon>
        <taxon>Cytophagia</taxon>
        <taxon>Cytophagales</taxon>
        <taxon>Cyclobacteriaceae</taxon>
        <taxon>Echinicola</taxon>
    </lineage>
</organism>
<comment type="similarity">
    <text evidence="1 6">Belongs to the transferase hexapeptide repeat family.</text>
</comment>
<dbReference type="GO" id="GO:0008870">
    <property type="term" value="F:galactoside O-acetyltransferase activity"/>
    <property type="evidence" value="ECO:0007669"/>
    <property type="project" value="TreeGrafter"/>
</dbReference>
<reference evidence="8 9" key="1">
    <citation type="submission" date="2019-06" db="EMBL/GenBank/DDBJ databases">
        <title>Echinicola alkalisoli sp. nov. isolated from saline soil.</title>
        <authorList>
            <person name="Sun J.-Q."/>
            <person name="Xu L."/>
        </authorList>
    </citation>
    <scope>NUCLEOTIDE SEQUENCE [LARGE SCALE GENOMIC DNA]</scope>
    <source>
        <strain evidence="8 9">LN3S3</strain>
    </source>
</reference>
<keyword evidence="4 6" id="KW-0012">Acyltransferase</keyword>
<dbReference type="Gene3D" id="2.160.10.10">
    <property type="entry name" value="Hexapeptide repeat proteins"/>
    <property type="match status" value="1"/>
</dbReference>
<dbReference type="SUPFAM" id="SSF51161">
    <property type="entry name" value="Trimeric LpxA-like enzymes"/>
    <property type="match status" value="1"/>
</dbReference>
<evidence type="ECO:0000313" key="9">
    <source>
        <dbReference type="Proteomes" id="UP000316614"/>
    </source>
</evidence>
<dbReference type="InterPro" id="IPR011004">
    <property type="entry name" value="Trimer_LpxA-like_sf"/>
</dbReference>
<dbReference type="CDD" id="cd03357">
    <property type="entry name" value="LbH_MAT_GAT"/>
    <property type="match status" value="1"/>
</dbReference>
<dbReference type="EMBL" id="CP041253">
    <property type="protein sequence ID" value="QDH78469.1"/>
    <property type="molecule type" value="Genomic_DNA"/>
</dbReference>
<name>A0A514CF76_9BACT</name>
<dbReference type="EC" id="2.3.1.-" evidence="6"/>
<dbReference type="PANTHER" id="PTHR43017">
    <property type="entry name" value="GALACTOSIDE O-ACETYLTRANSFERASE"/>
    <property type="match status" value="1"/>
</dbReference>
<feature type="domain" description="Maltose/galactoside acetyltransferase" evidence="7">
    <location>
        <begin position="4"/>
        <end position="58"/>
    </location>
</feature>
<evidence type="ECO:0000256" key="2">
    <source>
        <dbReference type="ARBA" id="ARBA00022679"/>
    </source>
</evidence>
<dbReference type="PROSITE" id="PS00101">
    <property type="entry name" value="HEXAPEP_TRANSFERASES"/>
    <property type="match status" value="1"/>
</dbReference>
<dbReference type="SMART" id="SM01266">
    <property type="entry name" value="Mac"/>
    <property type="match status" value="1"/>
</dbReference>
<gene>
    <name evidence="8" type="ORF">FKX85_05250</name>
</gene>
<evidence type="ECO:0000313" key="8">
    <source>
        <dbReference type="EMBL" id="QDH78469.1"/>
    </source>
</evidence>
<dbReference type="KEGG" id="echi:FKX85_05250"/>
<evidence type="ECO:0000256" key="4">
    <source>
        <dbReference type="ARBA" id="ARBA00023315"/>
    </source>
</evidence>
<proteinExistence type="inferred from homology"/>
<keyword evidence="3" id="KW-0677">Repeat</keyword>
<keyword evidence="2 6" id="KW-0808">Transferase</keyword>
<dbReference type="Pfam" id="PF12464">
    <property type="entry name" value="Mac"/>
    <property type="match status" value="1"/>
</dbReference>
<protein>
    <recommendedName>
        <fullName evidence="6">Acetyltransferase</fullName>
        <ecNumber evidence="6">2.3.1.-</ecNumber>
    </recommendedName>
</protein>